<name>D7A877_ANCN5</name>
<gene>
    <name evidence="1" type="ordered locus">Snov_1235</name>
</gene>
<keyword evidence="2" id="KW-1185">Reference proteome</keyword>
<dbReference type="HOGENOM" id="CLU_2720401_0_0_5"/>
<evidence type="ECO:0000313" key="1">
    <source>
        <dbReference type="EMBL" id="ADH88550.1"/>
    </source>
</evidence>
<protein>
    <submittedName>
        <fullName evidence="1">Uncharacterized protein</fullName>
    </submittedName>
</protein>
<dbReference type="EMBL" id="CP002026">
    <property type="protein sequence ID" value="ADH88550.1"/>
    <property type="molecule type" value="Genomic_DNA"/>
</dbReference>
<evidence type="ECO:0000313" key="2">
    <source>
        <dbReference type="Proteomes" id="UP000006633"/>
    </source>
</evidence>
<dbReference type="RefSeq" id="WP_013166055.1">
    <property type="nucleotide sequence ID" value="NC_014217.1"/>
</dbReference>
<accession>D7A877</accession>
<reference evidence="1 2" key="1">
    <citation type="journal article" date="2012" name="Stand. Genomic Sci.">
        <title>Complete genome sequence of the facultatively chemolithoautotrophic and methylotrophic alpha Proteobacterium Starkeya novella type strain (ATCC 8093(T)).</title>
        <authorList>
            <person name="Kappler U."/>
            <person name="Davenport K."/>
            <person name="Beatson S."/>
            <person name="Lucas S."/>
            <person name="Lapidus A."/>
            <person name="Copeland A."/>
            <person name="Berry K.W."/>
            <person name="Glavina Del Rio T."/>
            <person name="Hammon N."/>
            <person name="Dalin E."/>
            <person name="Tice H."/>
            <person name="Pitluck S."/>
            <person name="Richardson P."/>
            <person name="Bruce D."/>
            <person name="Goodwin L.A."/>
            <person name="Han C."/>
            <person name="Tapia R."/>
            <person name="Detter J.C."/>
            <person name="Chang Y.J."/>
            <person name="Jeffries C.D."/>
            <person name="Land M."/>
            <person name="Hauser L."/>
            <person name="Kyrpides N.C."/>
            <person name="Goker M."/>
            <person name="Ivanova N."/>
            <person name="Klenk H.P."/>
            <person name="Woyke T."/>
        </authorList>
    </citation>
    <scope>NUCLEOTIDE SEQUENCE [LARGE SCALE GENOMIC DNA]</scope>
    <source>
        <strain evidence="2">ATCC 8093 / DSM 506 / JCM 20403 / CCM 1077 / IAM 12100 / NBRC 12443 / NCIMB 10456</strain>
    </source>
</reference>
<dbReference type="AlphaFoldDB" id="D7A877"/>
<proteinExistence type="predicted"/>
<sequence length="72" mass="7804">MTQFTITLERTVTTREIGRVVVDATDLGEAERVARQGVHGNAQISVDWQADLEDAGRVHVVDVEEINTAAAA</sequence>
<dbReference type="OrthoDB" id="8452442at2"/>
<dbReference type="Proteomes" id="UP000006633">
    <property type="component" value="Chromosome"/>
</dbReference>
<organism evidence="1 2">
    <name type="scientific">Ancylobacter novellus (strain ATCC 8093 / DSM 506 / JCM 20403 / CCM 1077 / IAM 12100 / NBRC 12443 / NCIMB 10456)</name>
    <name type="common">Starkeya novella</name>
    <dbReference type="NCBI Taxonomy" id="639283"/>
    <lineage>
        <taxon>Bacteria</taxon>
        <taxon>Pseudomonadati</taxon>
        <taxon>Pseudomonadota</taxon>
        <taxon>Alphaproteobacteria</taxon>
        <taxon>Hyphomicrobiales</taxon>
        <taxon>Xanthobacteraceae</taxon>
        <taxon>Ancylobacter</taxon>
    </lineage>
</organism>
<dbReference type="KEGG" id="sno:Snov_1235"/>
<dbReference type="STRING" id="639283.Snov_1235"/>